<evidence type="ECO:0000313" key="1">
    <source>
        <dbReference type="EMBL" id="MFC7614803.1"/>
    </source>
</evidence>
<organism evidence="1 2">
    <name type="scientific">Actinokineospora soli</name>
    <dbReference type="NCBI Taxonomy" id="1048753"/>
    <lineage>
        <taxon>Bacteria</taxon>
        <taxon>Bacillati</taxon>
        <taxon>Actinomycetota</taxon>
        <taxon>Actinomycetes</taxon>
        <taxon>Pseudonocardiales</taxon>
        <taxon>Pseudonocardiaceae</taxon>
        <taxon>Actinokineospora</taxon>
    </lineage>
</organism>
<evidence type="ECO:0000313" key="2">
    <source>
        <dbReference type="Proteomes" id="UP001596512"/>
    </source>
</evidence>
<dbReference type="Proteomes" id="UP001596512">
    <property type="component" value="Unassembled WGS sequence"/>
</dbReference>
<accession>A0ABW2TPW7</accession>
<name>A0ABW2TPW7_9PSEU</name>
<dbReference type="EMBL" id="JBHTEY010000004">
    <property type="protein sequence ID" value="MFC7614803.1"/>
    <property type="molecule type" value="Genomic_DNA"/>
</dbReference>
<comment type="caution">
    <text evidence="1">The sequence shown here is derived from an EMBL/GenBank/DDBJ whole genome shotgun (WGS) entry which is preliminary data.</text>
</comment>
<sequence>MGAGGHDRGDRGGRPDRRPAERLDRLFRIALLEDPTEGLEAVLVAHAEDPVVAPFLRRVTARRIAYLAGVYAGAGEPEPEHRARVAYAAYVGWVSLRRAAPGSTPDSGVDALIATLLPAPR</sequence>
<keyword evidence="2" id="KW-1185">Reference proteome</keyword>
<proteinExistence type="predicted"/>
<protein>
    <recommendedName>
        <fullName evidence="3">Tetracyclin repressor-like C-terminal domain-containing protein</fullName>
    </recommendedName>
</protein>
<reference evidence="2" key="1">
    <citation type="journal article" date="2019" name="Int. J. Syst. Evol. Microbiol.">
        <title>The Global Catalogue of Microorganisms (GCM) 10K type strain sequencing project: providing services to taxonomists for standard genome sequencing and annotation.</title>
        <authorList>
            <consortium name="The Broad Institute Genomics Platform"/>
            <consortium name="The Broad Institute Genome Sequencing Center for Infectious Disease"/>
            <person name="Wu L."/>
            <person name="Ma J."/>
        </authorList>
    </citation>
    <scope>NUCLEOTIDE SEQUENCE [LARGE SCALE GENOMIC DNA]</scope>
    <source>
        <strain evidence="2">JCM 17695</strain>
    </source>
</reference>
<evidence type="ECO:0008006" key="3">
    <source>
        <dbReference type="Google" id="ProtNLM"/>
    </source>
</evidence>
<gene>
    <name evidence="1" type="ORF">ACFQV2_16040</name>
</gene>